<comment type="caution">
    <text evidence="4">The sequence shown here is derived from an EMBL/GenBank/DDBJ whole genome shotgun (WGS) entry which is preliminary data.</text>
</comment>
<dbReference type="InterPro" id="IPR015919">
    <property type="entry name" value="Cadherin-like_sf"/>
</dbReference>
<feature type="domain" description="IPT/TIG" evidence="3">
    <location>
        <begin position="533"/>
        <end position="620"/>
    </location>
</feature>
<feature type="domain" description="IPT/TIG" evidence="3">
    <location>
        <begin position="817"/>
        <end position="917"/>
    </location>
</feature>
<dbReference type="InterPro" id="IPR014756">
    <property type="entry name" value="Ig_E-set"/>
</dbReference>
<dbReference type="Pfam" id="PF01833">
    <property type="entry name" value="TIG"/>
    <property type="match status" value="2"/>
</dbReference>
<dbReference type="Gene3D" id="2.60.40.10">
    <property type="entry name" value="Immunoglobulins"/>
    <property type="match status" value="6"/>
</dbReference>
<dbReference type="SUPFAM" id="SSF49785">
    <property type="entry name" value="Galactose-binding domain-like"/>
    <property type="match status" value="1"/>
</dbReference>
<dbReference type="CDD" id="cd00102">
    <property type="entry name" value="IPT"/>
    <property type="match status" value="1"/>
</dbReference>
<evidence type="ECO:0000256" key="1">
    <source>
        <dbReference type="ARBA" id="ARBA00023180"/>
    </source>
</evidence>
<dbReference type="InterPro" id="IPR013783">
    <property type="entry name" value="Ig-like_fold"/>
</dbReference>
<evidence type="ECO:0000256" key="2">
    <source>
        <dbReference type="SAM" id="SignalP"/>
    </source>
</evidence>
<evidence type="ECO:0000313" key="5">
    <source>
        <dbReference type="Proteomes" id="UP000178602"/>
    </source>
</evidence>
<organism evidence="4 5">
    <name type="scientific">candidate division WOR-1 bacterium RIFOXYC12_FULL_54_18</name>
    <dbReference type="NCBI Taxonomy" id="1802584"/>
    <lineage>
        <taxon>Bacteria</taxon>
        <taxon>Bacillati</taxon>
        <taxon>Saganbacteria</taxon>
    </lineage>
</organism>
<dbReference type="GO" id="GO:0005509">
    <property type="term" value="F:calcium ion binding"/>
    <property type="evidence" value="ECO:0007669"/>
    <property type="project" value="InterPro"/>
</dbReference>
<evidence type="ECO:0000259" key="3">
    <source>
        <dbReference type="SMART" id="SM00429"/>
    </source>
</evidence>
<accession>A0A1F4T6N5</accession>
<feature type="chain" id="PRO_5009514539" description="IPT/TIG domain-containing protein" evidence="2">
    <location>
        <begin position="30"/>
        <end position="1015"/>
    </location>
</feature>
<keyword evidence="2" id="KW-0732">Signal</keyword>
<sequence length="1015" mass="102937">MIKKVKSFKKLLLTLLAVTLLTGAANALAVTVSCNGTNSPANQIYNSTGIGGTLLSASKFVQIIQSTDTTPGAPDPATGIPAGDSVASTGTLATAGNFSASVNITTSNHVYIRAWETWNGTGTPTGKYGTSELKNVGTGFTYTFKPASFATTIDMPVQATLTTIAPNSRGQGAQSQSLTLTGSNFQSGATVQISGSGITINSTTVNTATQITINVNIDTAAATGARNVTVTNPSAEASNTATFTINAGPLATSANPATADQGFTGNVVLTGTNFHSGAWAATNAVFSGSGITVNSVTFNSATQLTVNVAIAAGATAGARTVTLTNPDDAGILTSSAILTINTVSTAPTITRLEQTSAPGVPITSASIGDGISIIGSNFGATQGTSTIAINGTAVTAFYYWSAGKIDIAVPTGATSGNVVVTVNSVASNGQPLTINSAPPALSVSTNSLPNGTVGVTFNQTLQASGGTAPYTSWAITVGSLPAGLSLNTSTGMISGTPTTAQTANFTVQVTDSAAMTAIKALSIVIDPAGVVTNPNISGINPATAYLGQSIIISGANFGASKGASTVSIGGVSALPATWSDTSISVAVPSGVASGAAQVVVSVAGKTGSSSISVDTSRTYLEDFEGGCVGNWTIDNNSDGNPDSGYYAFGTGVDPNNSTITANGPQAEAAKEGARGMKIKYSYTSDWGGGWGAALANQINLSSADKINLYVKWDGSSNDVKIGLKDADGTSFAASVTNATLAALSGYGQVSLDKSSFAYDKDGSDTGADASFDWTKVGSYNLVYTTKGTTANYQYIDSIFASTGSTPPPPPPPPTGDEPVITAIDPVIGPAGTKMTITGYNFRDKDTSTTRKVQFISAANVIVEASIISWESTRIVLTVPAALGTGAYDVKVLVEFPSASDPSIIRSFYSNPAAFTVTATAPPPGTIIAYPTPFNPNSGNPLKVEFDPGSATNIGVYLFDMTAKLVKRDNISVGQFTWDGRDTYGMPVGDGVFLVRIVNNENQSLIAKGKILVVKK</sequence>
<reference evidence="4 5" key="1">
    <citation type="journal article" date="2016" name="Nat. Commun.">
        <title>Thousands of microbial genomes shed light on interconnected biogeochemical processes in an aquifer system.</title>
        <authorList>
            <person name="Anantharaman K."/>
            <person name="Brown C.T."/>
            <person name="Hug L.A."/>
            <person name="Sharon I."/>
            <person name="Castelle C.J."/>
            <person name="Probst A.J."/>
            <person name="Thomas B.C."/>
            <person name="Singh A."/>
            <person name="Wilkins M.J."/>
            <person name="Karaoz U."/>
            <person name="Brodie E.L."/>
            <person name="Williams K.H."/>
            <person name="Hubbard S.S."/>
            <person name="Banfield J.F."/>
        </authorList>
    </citation>
    <scope>NUCLEOTIDE SEQUENCE [LARGE SCALE GENOMIC DNA]</scope>
</reference>
<gene>
    <name evidence="4" type="ORF">A3K49_04655</name>
</gene>
<proteinExistence type="predicted"/>
<keyword evidence="1" id="KW-0325">Glycoprotein</keyword>
<protein>
    <recommendedName>
        <fullName evidence="3">IPT/TIG domain-containing protein</fullName>
    </recommendedName>
</protein>
<dbReference type="Proteomes" id="UP000178602">
    <property type="component" value="Unassembled WGS sequence"/>
</dbReference>
<feature type="signal peptide" evidence="2">
    <location>
        <begin position="1"/>
        <end position="29"/>
    </location>
</feature>
<dbReference type="InterPro" id="IPR002909">
    <property type="entry name" value="IPT_dom"/>
</dbReference>
<dbReference type="PROSITE" id="PS51257">
    <property type="entry name" value="PROKAR_LIPOPROTEIN"/>
    <property type="match status" value="1"/>
</dbReference>
<dbReference type="InterPro" id="IPR052014">
    <property type="entry name" value="Dictyostelium_Tiger"/>
</dbReference>
<dbReference type="AlphaFoldDB" id="A0A1F4T6N5"/>
<dbReference type="SUPFAM" id="SSF49313">
    <property type="entry name" value="Cadherin-like"/>
    <property type="match status" value="1"/>
</dbReference>
<evidence type="ECO:0000313" key="4">
    <source>
        <dbReference type="EMBL" id="OGC28256.1"/>
    </source>
</evidence>
<dbReference type="Pfam" id="PF05345">
    <property type="entry name" value="He_PIG"/>
    <property type="match status" value="1"/>
</dbReference>
<dbReference type="SMART" id="SM00429">
    <property type="entry name" value="IPT"/>
    <property type="match status" value="2"/>
</dbReference>
<dbReference type="PANTHER" id="PTHR31341">
    <property type="entry name" value="IPT/TIG DOMAIN-CONTAINING PROTEIN-RELATED-RELATED"/>
    <property type="match status" value="1"/>
</dbReference>
<dbReference type="SUPFAM" id="SSF81296">
    <property type="entry name" value="E set domains"/>
    <property type="match status" value="4"/>
</dbReference>
<dbReference type="InterPro" id="IPR008979">
    <property type="entry name" value="Galactose-bd-like_sf"/>
</dbReference>
<name>A0A1F4T6N5_UNCSA</name>
<dbReference type="EMBL" id="MEUG01000001">
    <property type="protein sequence ID" value="OGC28256.1"/>
    <property type="molecule type" value="Genomic_DNA"/>
</dbReference>
<dbReference type="GO" id="GO:0016020">
    <property type="term" value="C:membrane"/>
    <property type="evidence" value="ECO:0007669"/>
    <property type="project" value="InterPro"/>
</dbReference>